<feature type="compositionally biased region" description="Low complexity" evidence="1">
    <location>
        <begin position="73"/>
        <end position="85"/>
    </location>
</feature>
<gene>
    <name evidence="3" type="ORF">Pla8534_70590</name>
</gene>
<protein>
    <submittedName>
        <fullName evidence="3">Uncharacterized protein</fullName>
    </submittedName>
</protein>
<dbReference type="EMBL" id="CP036433">
    <property type="protein sequence ID" value="QDU99147.1"/>
    <property type="molecule type" value="Genomic_DNA"/>
</dbReference>
<evidence type="ECO:0000313" key="4">
    <source>
        <dbReference type="Proteomes" id="UP000317648"/>
    </source>
</evidence>
<keyword evidence="2" id="KW-1133">Transmembrane helix</keyword>
<accession>A0A518E4Y6</accession>
<dbReference type="AlphaFoldDB" id="A0A518E4Y6"/>
<evidence type="ECO:0000313" key="3">
    <source>
        <dbReference type="EMBL" id="QDU99147.1"/>
    </source>
</evidence>
<name>A0A518E4Y6_9BACT</name>
<feature type="transmembrane region" description="Helical" evidence="2">
    <location>
        <begin position="243"/>
        <end position="264"/>
    </location>
</feature>
<feature type="region of interest" description="Disordered" evidence="1">
    <location>
        <begin position="53"/>
        <end position="93"/>
    </location>
</feature>
<keyword evidence="2" id="KW-0472">Membrane</keyword>
<evidence type="ECO:0000256" key="2">
    <source>
        <dbReference type="SAM" id="Phobius"/>
    </source>
</evidence>
<keyword evidence="4" id="KW-1185">Reference proteome</keyword>
<dbReference type="Proteomes" id="UP000317648">
    <property type="component" value="Chromosome"/>
</dbReference>
<dbReference type="KEGG" id="lcre:Pla8534_70590"/>
<feature type="transmembrane region" description="Helical" evidence="2">
    <location>
        <begin position="30"/>
        <end position="48"/>
    </location>
</feature>
<feature type="transmembrane region" description="Helical" evidence="2">
    <location>
        <begin position="276"/>
        <end position="297"/>
    </location>
</feature>
<keyword evidence="2" id="KW-0812">Transmembrane</keyword>
<proteinExistence type="predicted"/>
<sequence length="303" mass="32914">MLFSPPSLLPVAPAPRAGGGVARRWGAAPWMHVLGLLASCTGIGLTLATHAQAKGGPSAGQEQLLERPLPSVTETTETTALPEETQGSDTPVIRASLIPPGRPFWVEKEFSLPDGSLQVWVVSDPAPELAQCEELLEENLEQAIADYLQEFCAHPDALAYLRWVAPQKYDRDTLLRRLVPQKWNCGEPVITPGRPLLSAELYRETLQLSVGPMEQMHAQLQFDTAFQDEARHDWRQVTAFCRLLQMLLLGGGLLGGLGLVYGVLSTRVGRPASTGWAAPMVLAAGSCFLLAAGVLLARWIPWI</sequence>
<evidence type="ECO:0000256" key="1">
    <source>
        <dbReference type="SAM" id="MobiDB-lite"/>
    </source>
</evidence>
<organism evidence="3 4">
    <name type="scientific">Lignipirellula cremea</name>
    <dbReference type="NCBI Taxonomy" id="2528010"/>
    <lineage>
        <taxon>Bacteria</taxon>
        <taxon>Pseudomonadati</taxon>
        <taxon>Planctomycetota</taxon>
        <taxon>Planctomycetia</taxon>
        <taxon>Pirellulales</taxon>
        <taxon>Pirellulaceae</taxon>
        <taxon>Lignipirellula</taxon>
    </lineage>
</organism>
<reference evidence="3 4" key="1">
    <citation type="submission" date="2019-02" db="EMBL/GenBank/DDBJ databases">
        <title>Deep-cultivation of Planctomycetes and their phenomic and genomic characterization uncovers novel biology.</title>
        <authorList>
            <person name="Wiegand S."/>
            <person name="Jogler M."/>
            <person name="Boedeker C."/>
            <person name="Pinto D."/>
            <person name="Vollmers J."/>
            <person name="Rivas-Marin E."/>
            <person name="Kohn T."/>
            <person name="Peeters S.H."/>
            <person name="Heuer A."/>
            <person name="Rast P."/>
            <person name="Oberbeckmann S."/>
            <person name="Bunk B."/>
            <person name="Jeske O."/>
            <person name="Meyerdierks A."/>
            <person name="Storesund J.E."/>
            <person name="Kallscheuer N."/>
            <person name="Luecker S."/>
            <person name="Lage O.M."/>
            <person name="Pohl T."/>
            <person name="Merkel B.J."/>
            <person name="Hornburger P."/>
            <person name="Mueller R.-W."/>
            <person name="Bruemmer F."/>
            <person name="Labrenz M."/>
            <person name="Spormann A.M."/>
            <person name="Op den Camp H."/>
            <person name="Overmann J."/>
            <person name="Amann R."/>
            <person name="Jetten M.S.M."/>
            <person name="Mascher T."/>
            <person name="Medema M.H."/>
            <person name="Devos D.P."/>
            <person name="Kaster A.-K."/>
            <person name="Ovreas L."/>
            <person name="Rohde M."/>
            <person name="Galperin M.Y."/>
            <person name="Jogler C."/>
        </authorList>
    </citation>
    <scope>NUCLEOTIDE SEQUENCE [LARGE SCALE GENOMIC DNA]</scope>
    <source>
        <strain evidence="3 4">Pla85_3_4</strain>
    </source>
</reference>